<feature type="compositionally biased region" description="Basic and acidic residues" evidence="4">
    <location>
        <begin position="687"/>
        <end position="698"/>
    </location>
</feature>
<feature type="repeat" description="ANK" evidence="3">
    <location>
        <begin position="1099"/>
        <end position="1131"/>
    </location>
</feature>
<name>A0A9P9ELL8_9HYPO</name>
<dbReference type="EMBL" id="JAGMUU010000014">
    <property type="protein sequence ID" value="KAH7139918.1"/>
    <property type="molecule type" value="Genomic_DNA"/>
</dbReference>
<reference evidence="6" key="1">
    <citation type="journal article" date="2021" name="Nat. Commun.">
        <title>Genetic determinants of endophytism in the Arabidopsis root mycobiome.</title>
        <authorList>
            <person name="Mesny F."/>
            <person name="Miyauchi S."/>
            <person name="Thiergart T."/>
            <person name="Pickel B."/>
            <person name="Atanasova L."/>
            <person name="Karlsson M."/>
            <person name="Huettel B."/>
            <person name="Barry K.W."/>
            <person name="Haridas S."/>
            <person name="Chen C."/>
            <person name="Bauer D."/>
            <person name="Andreopoulos W."/>
            <person name="Pangilinan J."/>
            <person name="LaButti K."/>
            <person name="Riley R."/>
            <person name="Lipzen A."/>
            <person name="Clum A."/>
            <person name="Drula E."/>
            <person name="Henrissat B."/>
            <person name="Kohler A."/>
            <person name="Grigoriev I.V."/>
            <person name="Martin F.M."/>
            <person name="Hacquard S."/>
        </authorList>
    </citation>
    <scope>NUCLEOTIDE SEQUENCE</scope>
    <source>
        <strain evidence="6">MPI-CAGE-AT-0021</strain>
    </source>
</reference>
<accession>A0A9P9ELL8</accession>
<feature type="compositionally biased region" description="Acidic residues" evidence="4">
    <location>
        <begin position="699"/>
        <end position="710"/>
    </location>
</feature>
<proteinExistence type="predicted"/>
<dbReference type="Proteomes" id="UP000717696">
    <property type="component" value="Unassembled WGS sequence"/>
</dbReference>
<feature type="domain" description="Clr5" evidence="5">
    <location>
        <begin position="2"/>
        <end position="48"/>
    </location>
</feature>
<dbReference type="Pfam" id="PF14420">
    <property type="entry name" value="Clr5"/>
    <property type="match status" value="1"/>
</dbReference>
<dbReference type="PROSITE" id="PS50297">
    <property type="entry name" value="ANK_REP_REGION"/>
    <property type="match status" value="4"/>
</dbReference>
<dbReference type="SUPFAM" id="SSF48403">
    <property type="entry name" value="Ankyrin repeat"/>
    <property type="match status" value="2"/>
</dbReference>
<evidence type="ECO:0000256" key="4">
    <source>
        <dbReference type="SAM" id="MobiDB-lite"/>
    </source>
</evidence>
<dbReference type="InterPro" id="IPR036770">
    <property type="entry name" value="Ankyrin_rpt-contain_sf"/>
</dbReference>
<dbReference type="PROSITE" id="PS50088">
    <property type="entry name" value="ANK_REPEAT"/>
    <property type="match status" value="6"/>
</dbReference>
<evidence type="ECO:0000256" key="2">
    <source>
        <dbReference type="ARBA" id="ARBA00023043"/>
    </source>
</evidence>
<dbReference type="InterPro" id="IPR002110">
    <property type="entry name" value="Ankyrin_rpt"/>
</dbReference>
<dbReference type="PANTHER" id="PTHR24198">
    <property type="entry name" value="ANKYRIN REPEAT AND PROTEIN KINASE DOMAIN-CONTAINING PROTEIN"/>
    <property type="match status" value="1"/>
</dbReference>
<feature type="repeat" description="ANK" evidence="3">
    <location>
        <begin position="815"/>
        <end position="855"/>
    </location>
</feature>
<dbReference type="OrthoDB" id="539213at2759"/>
<keyword evidence="2 3" id="KW-0040">ANK repeat</keyword>
<keyword evidence="1" id="KW-0677">Repeat</keyword>
<sequence length="1228" mass="135841">MPVNWAEHEREALKLYVEEGRTAEDTIACLNQQHDIAITIRQFKTKFRGLKKLRADEWREVGKEIRKREAKGKACDVYICGRLQDPFRVKRALRHSRSTQSSSTTSIDWNFKVCGHPRIEVRSLDPQVSTQSENEIHAPFPVMSENSRKFPIPESEPAFEQGSGISLGDLGVDMNGIELDFSTPNLDRHFFTDLPSSIDTPRPVEAHSTRQISLSTSWRDTITTHETAHKASPHEPVDLLPTVESSIMISPTGFQVPPSTIRMMHQFGGSSGQHWDIPGRFGLGAFDPEVGIPEIDWEQVNARVPRGKPGWLESQIISTNINLKNLKPIANLLENVLRSTKGDNEIHFDTTTHEPLEQMFYIVTHLVSNQFLTGEKLFNFIEWVLESRFINELQIFVLNRPHNTSNFIREVLVTISDDADWKTYGTRFGQTHVWTCFIEEHSPEAISLITAADSRTISGPLGGKLLVHAAHFNNLGAAKLLIDRGADIDSLSRSNQLNCFSERRRSVFLGGHRTTPLISAIRSGSTHMLEYLLESGADVNICICEARSKDKESALTEAVFRRNFDVVKILLERGAKLYDDLKLGCLSIHKFAKNTSPAIFKLLEEALDQNLDSTATPNLLFLVEAAERGNHSLTKFLLKTRIVQNEVLEAGLCYGVKLGNVGAVRTFLHRGVDPNALRYRLSTLSSKPDKGSDEHDSDSSDLDSGEPYEDEDKDFDFSHPFCQAVYEKSNDFSADSIYLLAKAGASVTESAISRVCRYTASTHCHTAQLVAMVRAGFNVNLVGPTTLELCTSDFSITTCGYLLDKGIDINAYGASGRSALQVASTGVSLRYKYERILAFVQYLLERGADVNLPAYDDGKGEDGKRQWRLTALQAAALGGNGEVVDCLLEASADVRAPPAKLAGFTVLEAAAYAFIYEDRSRSSEQEHVKNFRKLFARGAPVDRTDGTDCNILHYLVRASQMPFLRQVLESGAEPEGKERNFEGQMTPIQVAAHCHNIDAIQLLLDHHADINASASNSRSGRTALQAAADRLDDDEDANDTIEVLLFLLQHHAEVNAAAGNYYGRTALQAATSQNEPSAKVVALLLQHGAKINAPPAELGGITALQGVAASGDIQIARILLSWGADVNAPAALKEGRTAIEAATEHQRLDMVRLLLSKGAIPNANRGWSRAIELAEKSSNWEISDLLREHQRLFNTTDASLICQPIWNPRLPPTPGVILAEDEDYSVLL</sequence>
<organism evidence="6 7">
    <name type="scientific">Dactylonectria estremocensis</name>
    <dbReference type="NCBI Taxonomy" id="1079267"/>
    <lineage>
        <taxon>Eukaryota</taxon>
        <taxon>Fungi</taxon>
        <taxon>Dikarya</taxon>
        <taxon>Ascomycota</taxon>
        <taxon>Pezizomycotina</taxon>
        <taxon>Sordariomycetes</taxon>
        <taxon>Hypocreomycetidae</taxon>
        <taxon>Hypocreales</taxon>
        <taxon>Nectriaceae</taxon>
        <taxon>Dactylonectria</taxon>
    </lineage>
</organism>
<evidence type="ECO:0000313" key="7">
    <source>
        <dbReference type="Proteomes" id="UP000717696"/>
    </source>
</evidence>
<evidence type="ECO:0000313" key="6">
    <source>
        <dbReference type="EMBL" id="KAH7139918.1"/>
    </source>
</evidence>
<feature type="region of interest" description="Disordered" evidence="4">
    <location>
        <begin position="683"/>
        <end position="710"/>
    </location>
</feature>
<dbReference type="Pfam" id="PF12796">
    <property type="entry name" value="Ank_2"/>
    <property type="match status" value="3"/>
</dbReference>
<comment type="caution">
    <text evidence="6">The sequence shown here is derived from an EMBL/GenBank/DDBJ whole genome shotgun (WGS) entry which is preliminary data.</text>
</comment>
<keyword evidence="7" id="KW-1185">Reference proteome</keyword>
<gene>
    <name evidence="6" type="ORF">B0J13DRAFT_69030</name>
</gene>
<dbReference type="AlphaFoldDB" id="A0A9P9ELL8"/>
<feature type="repeat" description="ANK" evidence="3">
    <location>
        <begin position="512"/>
        <end position="541"/>
    </location>
</feature>
<evidence type="ECO:0000259" key="5">
    <source>
        <dbReference type="Pfam" id="PF14420"/>
    </source>
</evidence>
<dbReference type="SMART" id="SM00248">
    <property type="entry name" value="ANK"/>
    <property type="match status" value="15"/>
</dbReference>
<protein>
    <submittedName>
        <fullName evidence="6">Ankyrin repeat-containing domain protein</fullName>
    </submittedName>
</protein>
<dbReference type="Pfam" id="PF00023">
    <property type="entry name" value="Ank"/>
    <property type="match status" value="1"/>
</dbReference>
<feature type="repeat" description="ANK" evidence="3">
    <location>
        <begin position="1134"/>
        <end position="1166"/>
    </location>
</feature>
<dbReference type="Gene3D" id="1.25.40.20">
    <property type="entry name" value="Ankyrin repeat-containing domain"/>
    <property type="match status" value="5"/>
</dbReference>
<feature type="repeat" description="ANK" evidence="3">
    <location>
        <begin position="1062"/>
        <end position="1096"/>
    </location>
</feature>
<evidence type="ECO:0000256" key="3">
    <source>
        <dbReference type="PROSITE-ProRule" id="PRU00023"/>
    </source>
</evidence>
<dbReference type="PANTHER" id="PTHR24198:SF165">
    <property type="entry name" value="ANKYRIN REPEAT-CONTAINING PROTEIN-RELATED"/>
    <property type="match status" value="1"/>
</dbReference>
<evidence type="ECO:0000256" key="1">
    <source>
        <dbReference type="ARBA" id="ARBA00022737"/>
    </source>
</evidence>
<dbReference type="InterPro" id="IPR025676">
    <property type="entry name" value="Clr5_dom"/>
</dbReference>
<feature type="repeat" description="ANK" evidence="3">
    <location>
        <begin position="983"/>
        <end position="1015"/>
    </location>
</feature>